<reference evidence="5 6" key="1">
    <citation type="submission" date="2020-05" db="EMBL/GenBank/DDBJ databases">
        <title>Identification and distribution of gene clusters putatively required for synthesis of sphingolipid metabolism inhibitors in phylogenetically diverse species of the filamentous fungus Fusarium.</title>
        <authorList>
            <person name="Kim H.-S."/>
            <person name="Busman M."/>
            <person name="Brown D.W."/>
            <person name="Divon H."/>
            <person name="Uhlig S."/>
            <person name="Proctor R.H."/>
        </authorList>
    </citation>
    <scope>NUCLEOTIDE SEQUENCE [LARGE SCALE GENOMIC DNA]</scope>
    <source>
        <strain evidence="5 6">NRRL 25196</strain>
    </source>
</reference>
<dbReference type="Gene3D" id="1.10.630.10">
    <property type="entry name" value="Cytochrome P450"/>
    <property type="match status" value="1"/>
</dbReference>
<evidence type="ECO:0000256" key="4">
    <source>
        <dbReference type="SAM" id="Phobius"/>
    </source>
</evidence>
<keyword evidence="4" id="KW-0472">Membrane</keyword>
<dbReference type="PANTHER" id="PTHR24305:SF152">
    <property type="entry name" value="P450, PUTATIVE (EUROFUNG)-RELATED"/>
    <property type="match status" value="1"/>
</dbReference>
<dbReference type="GO" id="GO:0005506">
    <property type="term" value="F:iron ion binding"/>
    <property type="evidence" value="ECO:0007669"/>
    <property type="project" value="InterPro"/>
</dbReference>
<accession>A0A8H5K5R3</accession>
<keyword evidence="4" id="KW-1133">Transmembrane helix</keyword>
<evidence type="ECO:0000256" key="2">
    <source>
        <dbReference type="ARBA" id="ARBA00022723"/>
    </source>
</evidence>
<dbReference type="GO" id="GO:0016705">
    <property type="term" value="F:oxidoreductase activity, acting on paired donors, with incorporation or reduction of molecular oxygen"/>
    <property type="evidence" value="ECO:0007669"/>
    <property type="project" value="InterPro"/>
</dbReference>
<dbReference type="AlphaFoldDB" id="A0A8H5K5R3"/>
<keyword evidence="2" id="KW-0479">Metal-binding</keyword>
<dbReference type="InterPro" id="IPR050121">
    <property type="entry name" value="Cytochrome_P450_monoxygenase"/>
</dbReference>
<dbReference type="SUPFAM" id="SSF48264">
    <property type="entry name" value="Cytochrome P450"/>
    <property type="match status" value="1"/>
</dbReference>
<dbReference type="GO" id="GO:0020037">
    <property type="term" value="F:heme binding"/>
    <property type="evidence" value="ECO:0007669"/>
    <property type="project" value="InterPro"/>
</dbReference>
<evidence type="ECO:0000313" key="6">
    <source>
        <dbReference type="Proteomes" id="UP000574317"/>
    </source>
</evidence>
<keyword evidence="3" id="KW-0408">Iron</keyword>
<proteinExistence type="predicted"/>
<name>A0A8H5K5R3_9HYPO</name>
<evidence type="ECO:0000313" key="5">
    <source>
        <dbReference type="EMBL" id="KAF5568245.1"/>
    </source>
</evidence>
<dbReference type="InterPro" id="IPR036396">
    <property type="entry name" value="Cyt_P450_sf"/>
</dbReference>
<dbReference type="Proteomes" id="UP000574317">
    <property type="component" value="Unassembled WGS sequence"/>
</dbReference>
<sequence length="203" mass="23573">MSSIKLIIPREAMFNTGFLSARMWSPTSTSWNIIYYTSLTFGAFAFYWLWLVFYRLFLHPLRNVPGPKIAAATSWYEFYQDLILDGHYIKDYPRLHEKYGPIVRMSPNRVRINDPNFYHKVYSTGTRFLKEPAMFRFAGELDALPFIMDPAAHKVRRGIVNPMFSTRAIKDFSPLALQVKKGALKKIGDSYETGKPISLKQLE</sequence>
<keyword evidence="4" id="KW-0812">Transmembrane</keyword>
<dbReference type="GO" id="GO:0004497">
    <property type="term" value="F:monooxygenase activity"/>
    <property type="evidence" value="ECO:0007669"/>
    <property type="project" value="InterPro"/>
</dbReference>
<comment type="caution">
    <text evidence="5">The sequence shown here is derived from an EMBL/GenBank/DDBJ whole genome shotgun (WGS) entry which is preliminary data.</text>
</comment>
<protein>
    <submittedName>
        <fullName evidence="5">Trichodiene oxygenase</fullName>
    </submittedName>
</protein>
<dbReference type="PANTHER" id="PTHR24305">
    <property type="entry name" value="CYTOCHROME P450"/>
    <property type="match status" value="1"/>
</dbReference>
<dbReference type="EMBL" id="JAAOAO010000010">
    <property type="protein sequence ID" value="KAF5568245.1"/>
    <property type="molecule type" value="Genomic_DNA"/>
</dbReference>
<gene>
    <name evidence="5" type="ORF">FNAPI_235</name>
</gene>
<keyword evidence="6" id="KW-1185">Reference proteome</keyword>
<organism evidence="5 6">
    <name type="scientific">Fusarium napiforme</name>
    <dbReference type="NCBI Taxonomy" id="42672"/>
    <lineage>
        <taxon>Eukaryota</taxon>
        <taxon>Fungi</taxon>
        <taxon>Dikarya</taxon>
        <taxon>Ascomycota</taxon>
        <taxon>Pezizomycotina</taxon>
        <taxon>Sordariomycetes</taxon>
        <taxon>Hypocreomycetidae</taxon>
        <taxon>Hypocreales</taxon>
        <taxon>Nectriaceae</taxon>
        <taxon>Fusarium</taxon>
        <taxon>Fusarium fujikuroi species complex</taxon>
    </lineage>
</organism>
<feature type="transmembrane region" description="Helical" evidence="4">
    <location>
        <begin position="33"/>
        <end position="53"/>
    </location>
</feature>
<evidence type="ECO:0000256" key="3">
    <source>
        <dbReference type="ARBA" id="ARBA00023004"/>
    </source>
</evidence>
<keyword evidence="1" id="KW-0349">Heme</keyword>
<evidence type="ECO:0000256" key="1">
    <source>
        <dbReference type="ARBA" id="ARBA00022617"/>
    </source>
</evidence>